<evidence type="ECO:0000313" key="2">
    <source>
        <dbReference type="Proteomes" id="UP001062846"/>
    </source>
</evidence>
<evidence type="ECO:0000313" key="1">
    <source>
        <dbReference type="EMBL" id="KAI8542004.1"/>
    </source>
</evidence>
<keyword evidence="2" id="KW-1185">Reference proteome</keyword>
<protein>
    <submittedName>
        <fullName evidence="1">Uncharacterized protein</fullName>
    </submittedName>
</protein>
<proteinExistence type="predicted"/>
<gene>
    <name evidence="1" type="ORF">RHMOL_Rhmol08G0105300</name>
</gene>
<reference evidence="1" key="1">
    <citation type="submission" date="2022-02" db="EMBL/GenBank/DDBJ databases">
        <title>Plant Genome Project.</title>
        <authorList>
            <person name="Zhang R.-G."/>
        </authorList>
    </citation>
    <scope>NUCLEOTIDE SEQUENCE</scope>
    <source>
        <strain evidence="1">AT1</strain>
    </source>
</reference>
<dbReference type="EMBL" id="CM046395">
    <property type="protein sequence ID" value="KAI8542004.1"/>
    <property type="molecule type" value="Genomic_DNA"/>
</dbReference>
<organism evidence="1 2">
    <name type="scientific">Rhododendron molle</name>
    <name type="common">Chinese azalea</name>
    <name type="synonym">Azalea mollis</name>
    <dbReference type="NCBI Taxonomy" id="49168"/>
    <lineage>
        <taxon>Eukaryota</taxon>
        <taxon>Viridiplantae</taxon>
        <taxon>Streptophyta</taxon>
        <taxon>Embryophyta</taxon>
        <taxon>Tracheophyta</taxon>
        <taxon>Spermatophyta</taxon>
        <taxon>Magnoliopsida</taxon>
        <taxon>eudicotyledons</taxon>
        <taxon>Gunneridae</taxon>
        <taxon>Pentapetalae</taxon>
        <taxon>asterids</taxon>
        <taxon>Ericales</taxon>
        <taxon>Ericaceae</taxon>
        <taxon>Ericoideae</taxon>
        <taxon>Rhodoreae</taxon>
        <taxon>Rhododendron</taxon>
    </lineage>
</organism>
<name>A0ACC0MN64_RHOML</name>
<comment type="caution">
    <text evidence="1">The sequence shown here is derived from an EMBL/GenBank/DDBJ whole genome shotgun (WGS) entry which is preliminary data.</text>
</comment>
<accession>A0ACC0MN64</accession>
<dbReference type="Proteomes" id="UP001062846">
    <property type="component" value="Chromosome 8"/>
</dbReference>
<sequence>MGSPSQAVPMAQTGHSTADRNPYGNAPGDFPSFLLSKTIRQLSCAGNDQEGRLLQPFEHGMESIGHEFTHRPELELFLEEQYSGHHSTNTGKRRFRKRQLQRRMTQALLKSRFFSRFTQRLESKWIIYAFTLFSEVDSLRSRVGVCSVLAIKVEVLS</sequence>